<sequence length="119" mass="12648">MSFPEDRGRVVRITFDIVYPTGQLKTVAMNMSDSDWGDTALIALSEEGIHDIVAPGLGVHIGAEAADGAVRAFDTKETDDAPFKPAMLIVANDGRIDPRCGAHGSVSHAEADNPIGRFI</sequence>
<accession>A0A1H0T6H8</accession>
<gene>
    <name evidence="1" type="ORF">SAMN05192558_109294</name>
</gene>
<keyword evidence="2" id="KW-1185">Reference proteome</keyword>
<evidence type="ECO:0000313" key="1">
    <source>
        <dbReference type="EMBL" id="SDP49652.1"/>
    </source>
</evidence>
<organism evidence="1 2">
    <name type="scientific">Actinokineospora alba</name>
    <dbReference type="NCBI Taxonomy" id="504798"/>
    <lineage>
        <taxon>Bacteria</taxon>
        <taxon>Bacillati</taxon>
        <taxon>Actinomycetota</taxon>
        <taxon>Actinomycetes</taxon>
        <taxon>Pseudonocardiales</taxon>
        <taxon>Pseudonocardiaceae</taxon>
        <taxon>Actinokineospora</taxon>
    </lineage>
</organism>
<dbReference type="Proteomes" id="UP000199651">
    <property type="component" value="Unassembled WGS sequence"/>
</dbReference>
<dbReference type="EMBL" id="FNJB01000009">
    <property type="protein sequence ID" value="SDP49652.1"/>
    <property type="molecule type" value="Genomic_DNA"/>
</dbReference>
<protein>
    <submittedName>
        <fullName evidence="1">Uncharacterized protein</fullName>
    </submittedName>
</protein>
<dbReference type="AlphaFoldDB" id="A0A1H0T6H8"/>
<evidence type="ECO:0000313" key="2">
    <source>
        <dbReference type="Proteomes" id="UP000199651"/>
    </source>
</evidence>
<reference evidence="2" key="1">
    <citation type="submission" date="2016-10" db="EMBL/GenBank/DDBJ databases">
        <authorList>
            <person name="Varghese N."/>
            <person name="Submissions S."/>
        </authorList>
    </citation>
    <scope>NUCLEOTIDE SEQUENCE [LARGE SCALE GENOMIC DNA]</scope>
    <source>
        <strain evidence="2">IBRC-M 10655</strain>
    </source>
</reference>
<name>A0A1H0T6H8_9PSEU</name>
<proteinExistence type="predicted"/>
<dbReference type="RefSeq" id="WP_133794287.1">
    <property type="nucleotide sequence ID" value="NZ_FNDV01000011.1"/>
</dbReference>